<evidence type="ECO:0000313" key="6">
    <source>
        <dbReference type="EMBL" id="KAA0892014.1"/>
    </source>
</evidence>
<name>A0A5A9XGJ0_9BACT</name>
<dbReference type="Gene3D" id="1.25.40.10">
    <property type="entry name" value="Tetratricopeptide repeat domain"/>
    <property type="match status" value="1"/>
</dbReference>
<gene>
    <name evidence="6" type="primary">ybgF</name>
    <name evidence="6" type="ORF">ET418_07340</name>
</gene>
<keyword evidence="1 4" id="KW-0732">Signal</keyword>
<feature type="repeat" description="TPR" evidence="2">
    <location>
        <begin position="193"/>
        <end position="226"/>
    </location>
</feature>
<keyword evidence="7" id="KW-1185">Reference proteome</keyword>
<feature type="coiled-coil region" evidence="3">
    <location>
        <begin position="113"/>
        <end position="140"/>
    </location>
</feature>
<dbReference type="PROSITE" id="PS50005">
    <property type="entry name" value="TPR"/>
    <property type="match status" value="1"/>
</dbReference>
<dbReference type="HAMAP" id="MF_02066">
    <property type="entry name" value="CpoB"/>
    <property type="match status" value="1"/>
</dbReference>
<sequence>MKYAYLVLLAAMTGLAGCATQSSLDVVRSDVDAVKTRLFSVEKDLGGVRDESKQGIGSIEKEYKSDVTAVRKLSADIQASMDSLRTDIQALNGKADDLAIATKKPTDDLTRYREDADKRMLTLEDRVMKLQTAIDELGKKMGDLASLPKKEEVVTPESFYTKGLELFKAGDMPGARDIFTKFLDKYPQHDLAANAQYWIGETFYSEKGYEPAILAYQEVIKQYPTKDKVPAAMLKQAMSFKAIKDAKSARYVLKKLVEGYPKSDEAKKAKELLKEIK</sequence>
<dbReference type="GO" id="GO:0051301">
    <property type="term" value="P:cell division"/>
    <property type="evidence" value="ECO:0007669"/>
    <property type="project" value="InterPro"/>
</dbReference>
<dbReference type="RefSeq" id="WP_149306952.1">
    <property type="nucleotide sequence ID" value="NZ_SRSD01000004.1"/>
</dbReference>
<dbReference type="InterPro" id="IPR014162">
    <property type="entry name" value="CpoB_C"/>
</dbReference>
<dbReference type="Gene3D" id="1.10.287.1490">
    <property type="match status" value="1"/>
</dbReference>
<evidence type="ECO:0000256" key="1">
    <source>
        <dbReference type="ARBA" id="ARBA00022729"/>
    </source>
</evidence>
<dbReference type="SMART" id="SM00028">
    <property type="entry name" value="TPR"/>
    <property type="match status" value="2"/>
</dbReference>
<comment type="caution">
    <text evidence="6">The sequence shown here is derived from an EMBL/GenBank/DDBJ whole genome shotgun (WGS) entry which is preliminary data.</text>
</comment>
<feature type="chain" id="PRO_5039918165" evidence="4">
    <location>
        <begin position="19"/>
        <end position="277"/>
    </location>
</feature>
<feature type="domain" description="Outer membrane lipoprotein BamD-like" evidence="5">
    <location>
        <begin position="155"/>
        <end position="277"/>
    </location>
</feature>
<evidence type="ECO:0000256" key="2">
    <source>
        <dbReference type="PROSITE-ProRule" id="PRU00339"/>
    </source>
</evidence>
<dbReference type="OrthoDB" id="13540at2"/>
<dbReference type="InterPro" id="IPR019734">
    <property type="entry name" value="TPR_rpt"/>
</dbReference>
<protein>
    <submittedName>
        <fullName evidence="6">Tol-pal system protein YbgF</fullName>
    </submittedName>
</protein>
<keyword evidence="3" id="KW-0175">Coiled coil</keyword>
<evidence type="ECO:0000259" key="5">
    <source>
        <dbReference type="Pfam" id="PF13525"/>
    </source>
</evidence>
<accession>A0A5A9XGJ0</accession>
<evidence type="ECO:0000256" key="4">
    <source>
        <dbReference type="SAM" id="SignalP"/>
    </source>
</evidence>
<evidence type="ECO:0000313" key="7">
    <source>
        <dbReference type="Proteomes" id="UP000324298"/>
    </source>
</evidence>
<proteinExistence type="inferred from homology"/>
<evidence type="ECO:0000256" key="3">
    <source>
        <dbReference type="SAM" id="Coils"/>
    </source>
</evidence>
<feature type="signal peptide" evidence="4">
    <location>
        <begin position="1"/>
        <end position="18"/>
    </location>
</feature>
<dbReference type="PROSITE" id="PS51257">
    <property type="entry name" value="PROKAR_LIPOPROTEIN"/>
    <property type="match status" value="1"/>
</dbReference>
<dbReference type="InterPro" id="IPR039565">
    <property type="entry name" value="BamD-like"/>
</dbReference>
<dbReference type="Proteomes" id="UP000324298">
    <property type="component" value="Unassembled WGS sequence"/>
</dbReference>
<dbReference type="NCBIfam" id="TIGR02795">
    <property type="entry name" value="tol_pal_ybgF"/>
    <property type="match status" value="1"/>
</dbReference>
<dbReference type="InterPro" id="IPR034706">
    <property type="entry name" value="CpoB"/>
</dbReference>
<keyword evidence="2" id="KW-0802">TPR repeat</keyword>
<dbReference type="Pfam" id="PF13525">
    <property type="entry name" value="YfiO"/>
    <property type="match status" value="1"/>
</dbReference>
<reference evidence="6 7" key="1">
    <citation type="submission" date="2019-04" db="EMBL/GenBank/DDBJ databases">
        <title>Geobacter ruber sp. nov., ferric-reducing bacteria isolated from paddy soil.</title>
        <authorList>
            <person name="Xu Z."/>
            <person name="Masuda Y."/>
            <person name="Itoh H."/>
            <person name="Senoo K."/>
        </authorList>
    </citation>
    <scope>NUCLEOTIDE SEQUENCE [LARGE SCALE GENOMIC DNA]</scope>
    <source>
        <strain evidence="6 7">Red88</strain>
    </source>
</reference>
<dbReference type="EMBL" id="SRSD01000004">
    <property type="protein sequence ID" value="KAA0892014.1"/>
    <property type="molecule type" value="Genomic_DNA"/>
</dbReference>
<organism evidence="6 7">
    <name type="scientific">Oryzomonas rubra</name>
    <dbReference type="NCBI Taxonomy" id="2509454"/>
    <lineage>
        <taxon>Bacteria</taxon>
        <taxon>Pseudomonadati</taxon>
        <taxon>Thermodesulfobacteriota</taxon>
        <taxon>Desulfuromonadia</taxon>
        <taxon>Geobacterales</taxon>
        <taxon>Geobacteraceae</taxon>
        <taxon>Oryzomonas</taxon>
    </lineage>
</organism>
<dbReference type="InterPro" id="IPR011990">
    <property type="entry name" value="TPR-like_helical_dom_sf"/>
</dbReference>
<dbReference type="AlphaFoldDB" id="A0A5A9XGJ0"/>
<dbReference type="SUPFAM" id="SSF48452">
    <property type="entry name" value="TPR-like"/>
    <property type="match status" value="1"/>
</dbReference>